<dbReference type="EMBL" id="HBGF01043060">
    <property type="protein sequence ID" value="CAD9143232.1"/>
    <property type="molecule type" value="Transcribed_RNA"/>
</dbReference>
<evidence type="ECO:0000313" key="2">
    <source>
        <dbReference type="EMBL" id="CAD9143232.1"/>
    </source>
</evidence>
<feature type="compositionally biased region" description="Low complexity" evidence="1">
    <location>
        <begin position="20"/>
        <end position="40"/>
    </location>
</feature>
<name>A0A7S1QMJ0_NEODS</name>
<accession>A0A7S1QMJ0</accession>
<proteinExistence type="predicted"/>
<gene>
    <name evidence="2" type="ORF">NDES1114_LOCUS28810</name>
</gene>
<protein>
    <submittedName>
        <fullName evidence="2">Uncharacterized protein</fullName>
    </submittedName>
</protein>
<reference evidence="2" key="1">
    <citation type="submission" date="2021-01" db="EMBL/GenBank/DDBJ databases">
        <authorList>
            <person name="Corre E."/>
            <person name="Pelletier E."/>
            <person name="Niang G."/>
            <person name="Scheremetjew M."/>
            <person name="Finn R."/>
            <person name="Kale V."/>
            <person name="Holt S."/>
            <person name="Cochrane G."/>
            <person name="Meng A."/>
            <person name="Brown T."/>
            <person name="Cohen L."/>
        </authorList>
    </citation>
    <scope>NUCLEOTIDE SEQUENCE</scope>
    <source>
        <strain evidence="2">CCAP 1951/1</strain>
    </source>
</reference>
<organism evidence="2">
    <name type="scientific">Neobodo designis</name>
    <name type="common">Flagellated protozoan</name>
    <name type="synonym">Bodo designis</name>
    <dbReference type="NCBI Taxonomy" id="312471"/>
    <lineage>
        <taxon>Eukaryota</taxon>
        <taxon>Discoba</taxon>
        <taxon>Euglenozoa</taxon>
        <taxon>Kinetoplastea</taxon>
        <taxon>Metakinetoplastina</taxon>
        <taxon>Neobodonida</taxon>
        <taxon>Neobodo</taxon>
    </lineage>
</organism>
<evidence type="ECO:0000256" key="1">
    <source>
        <dbReference type="SAM" id="MobiDB-lite"/>
    </source>
</evidence>
<feature type="region of interest" description="Disordered" evidence="1">
    <location>
        <begin position="1"/>
        <end position="76"/>
    </location>
</feature>
<sequence length="119" mass="12618">MSTVELENDLPTPQPHDGIAVDADNGASDASDSLASFPASRSATPGELNRFTAAPAPLQPPAGPQSAASTTSFDESSASFVFAPPAVVTTTVYRRVRMTREEAYRRAAEIRAARRLEPE</sequence>
<dbReference type="AlphaFoldDB" id="A0A7S1QMJ0"/>